<evidence type="ECO:0000313" key="2">
    <source>
        <dbReference type="EMBL" id="RJG42706.1"/>
    </source>
</evidence>
<dbReference type="GO" id="GO:1901135">
    <property type="term" value="P:carbohydrate derivative metabolic process"/>
    <property type="evidence" value="ECO:0007669"/>
    <property type="project" value="UniProtKB-ARBA"/>
</dbReference>
<reference evidence="2 3" key="2">
    <citation type="submission" date="2019-01" db="EMBL/GenBank/DDBJ databases">
        <title>Motilimonas pumilus sp. nov., isolated from the gut of sea cucumber (Apostichopus japonicus).</title>
        <authorList>
            <person name="Wang F.-Q."/>
            <person name="Ren L.-H."/>
            <person name="Lin Y.-W."/>
            <person name="Sun G.-H."/>
            <person name="Du Z.-J."/>
            <person name="Zhao J.-X."/>
            <person name="Liu X.-J."/>
            <person name="Liu L.-J."/>
        </authorList>
    </citation>
    <scope>NUCLEOTIDE SEQUENCE [LARGE SCALE GENOMIC DNA]</scope>
    <source>
        <strain evidence="2 3">PLHSC7-2</strain>
    </source>
</reference>
<evidence type="ECO:0000259" key="1">
    <source>
        <dbReference type="Pfam" id="PF00534"/>
    </source>
</evidence>
<keyword evidence="3" id="KW-1185">Reference proteome</keyword>
<evidence type="ECO:0000313" key="3">
    <source>
        <dbReference type="Proteomes" id="UP000283255"/>
    </source>
</evidence>
<reference evidence="2 3" key="1">
    <citation type="submission" date="2018-09" db="EMBL/GenBank/DDBJ databases">
        <authorList>
            <person name="Wang F."/>
        </authorList>
    </citation>
    <scope>NUCLEOTIDE SEQUENCE [LARGE SCALE GENOMIC DNA]</scope>
    <source>
        <strain evidence="2 3">PLHSC7-2</strain>
    </source>
</reference>
<dbReference type="Proteomes" id="UP000283255">
    <property type="component" value="Unassembled WGS sequence"/>
</dbReference>
<protein>
    <submittedName>
        <fullName evidence="2">Glycosyltransferase</fullName>
    </submittedName>
</protein>
<comment type="caution">
    <text evidence="2">The sequence shown here is derived from an EMBL/GenBank/DDBJ whole genome shotgun (WGS) entry which is preliminary data.</text>
</comment>
<dbReference type="InterPro" id="IPR001296">
    <property type="entry name" value="Glyco_trans_1"/>
</dbReference>
<gene>
    <name evidence="2" type="ORF">D1Z90_11480</name>
</gene>
<keyword evidence="2" id="KW-0808">Transferase</keyword>
<dbReference type="OrthoDB" id="4611853at2"/>
<accession>A0A418YDS9</accession>
<name>A0A418YDS9_9GAMM</name>
<organism evidence="2 3">
    <name type="scientific">Motilimonas pumila</name>
    <dbReference type="NCBI Taxonomy" id="2303987"/>
    <lineage>
        <taxon>Bacteria</taxon>
        <taxon>Pseudomonadati</taxon>
        <taxon>Pseudomonadota</taxon>
        <taxon>Gammaproteobacteria</taxon>
        <taxon>Alteromonadales</taxon>
        <taxon>Alteromonadales genera incertae sedis</taxon>
        <taxon>Motilimonas</taxon>
    </lineage>
</organism>
<dbReference type="RefSeq" id="WP_119910907.1">
    <property type="nucleotide sequence ID" value="NZ_QZCH01000014.1"/>
</dbReference>
<dbReference type="SUPFAM" id="SSF53756">
    <property type="entry name" value="UDP-Glycosyltransferase/glycogen phosphorylase"/>
    <property type="match status" value="1"/>
</dbReference>
<dbReference type="Pfam" id="PF00534">
    <property type="entry name" value="Glycos_transf_1"/>
    <property type="match status" value="1"/>
</dbReference>
<sequence length="446" mass="50983">MKVFIYCQPLAAGKGGMEKVATNLANYWAAKGWEVYVGFMSYPKKGRLKPAYDVSRAINLVPWDREESSIFDYREVVGNINPDVFLAFGCSHTALDIAYILDNQNIPYIIHEGSNPERIIENNWARPLGLSKVEAMWQRELLLSRADAIRLTMSNYKASIPEEFQYKVRAFPNAFKVKSFTLDNKISEDAPVRIINIGGLKKNKNIFPLLEAMLILKKEYNKSLQLSIFSNSNQKDYIKKISNFIKINGLTDCVLLEGETNNIDKEYLKSDMHIITSLSEGLSSCVAEAMCHGIPSIGIKNVPGVDGLIEHDVNGILVSNNNLPIDLARAIMKLLDSSEYRAKLGAQAKEDAKIFSPEKAYKNWEELIDLAIENRFSKAKSNASYGILQQHYDSVRYDFYLRKYGVKSLDILNGEKRTYQKPYSNKEEFLRFKRHEVTLRWSEYEF</sequence>
<proteinExistence type="predicted"/>
<dbReference type="PANTHER" id="PTHR12526">
    <property type="entry name" value="GLYCOSYLTRANSFERASE"/>
    <property type="match status" value="1"/>
</dbReference>
<dbReference type="GO" id="GO:0016757">
    <property type="term" value="F:glycosyltransferase activity"/>
    <property type="evidence" value="ECO:0007669"/>
    <property type="project" value="InterPro"/>
</dbReference>
<dbReference type="AlphaFoldDB" id="A0A418YDS9"/>
<dbReference type="PANTHER" id="PTHR12526:SF630">
    <property type="entry name" value="GLYCOSYLTRANSFERASE"/>
    <property type="match status" value="1"/>
</dbReference>
<feature type="domain" description="Glycosyl transferase family 1" evidence="1">
    <location>
        <begin position="190"/>
        <end position="350"/>
    </location>
</feature>
<dbReference type="EMBL" id="QZCH01000014">
    <property type="protein sequence ID" value="RJG42706.1"/>
    <property type="molecule type" value="Genomic_DNA"/>
</dbReference>
<dbReference type="Gene3D" id="3.40.50.2000">
    <property type="entry name" value="Glycogen Phosphorylase B"/>
    <property type="match status" value="2"/>
</dbReference>